<organism evidence="1 2">
    <name type="scientific">Candidatus Gottesmanbacteria bacterium RBG_16_38_7b</name>
    <dbReference type="NCBI Taxonomy" id="1798372"/>
    <lineage>
        <taxon>Bacteria</taxon>
        <taxon>Candidatus Gottesmaniibacteriota</taxon>
    </lineage>
</organism>
<gene>
    <name evidence="1" type="ORF">A2153_04950</name>
</gene>
<comment type="caution">
    <text evidence="1">The sequence shown here is derived from an EMBL/GenBank/DDBJ whole genome shotgun (WGS) entry which is preliminary data.</text>
</comment>
<dbReference type="AlphaFoldDB" id="A0A1F5YFI9"/>
<proteinExistence type="predicted"/>
<evidence type="ECO:0000313" key="1">
    <source>
        <dbReference type="EMBL" id="OGF98947.1"/>
    </source>
</evidence>
<reference evidence="1 2" key="1">
    <citation type="journal article" date="2016" name="Nat. Commun.">
        <title>Thousands of microbial genomes shed light on interconnected biogeochemical processes in an aquifer system.</title>
        <authorList>
            <person name="Anantharaman K."/>
            <person name="Brown C.T."/>
            <person name="Hug L.A."/>
            <person name="Sharon I."/>
            <person name="Castelle C.J."/>
            <person name="Probst A.J."/>
            <person name="Thomas B.C."/>
            <person name="Singh A."/>
            <person name="Wilkins M.J."/>
            <person name="Karaoz U."/>
            <person name="Brodie E.L."/>
            <person name="Williams K.H."/>
            <person name="Hubbard S.S."/>
            <person name="Banfield J.F."/>
        </authorList>
    </citation>
    <scope>NUCLEOTIDE SEQUENCE [LARGE SCALE GENOMIC DNA]</scope>
</reference>
<dbReference type="Proteomes" id="UP000177396">
    <property type="component" value="Unassembled WGS sequence"/>
</dbReference>
<accession>A0A1F5YFI9</accession>
<evidence type="ECO:0000313" key="2">
    <source>
        <dbReference type="Proteomes" id="UP000177396"/>
    </source>
</evidence>
<name>A0A1F5YFI9_9BACT</name>
<sequence>MNTIDSKVNDQLGAGAQVFFGPAAIKSIYNQTLEAKSLDIVCLSENYAKVIGSFFDQEYAPKLFGSKTKTREILPDNSINRADAVKKDGVKNAVRFIKVATSSESDYMLYNNTVVLISYNPDSPFAVVITDKDIVANLKNQFEVLWKKL</sequence>
<dbReference type="EMBL" id="MFJB01000077">
    <property type="protein sequence ID" value="OGF98947.1"/>
    <property type="molecule type" value="Genomic_DNA"/>
</dbReference>
<protein>
    <submittedName>
        <fullName evidence="1">Uncharacterized protein</fullName>
    </submittedName>
</protein>